<evidence type="ECO:0000313" key="3">
    <source>
        <dbReference type="Proteomes" id="UP000192906"/>
    </source>
</evidence>
<evidence type="ECO:0000313" key="2">
    <source>
        <dbReference type="EMBL" id="SMF35131.1"/>
    </source>
</evidence>
<protein>
    <submittedName>
        <fullName evidence="2">Uncharacterized protein</fullName>
    </submittedName>
</protein>
<dbReference type="RefSeq" id="WP_085103739.1">
    <property type="nucleotide sequence ID" value="NZ_FWZU01000005.1"/>
</dbReference>
<evidence type="ECO:0000256" key="1">
    <source>
        <dbReference type="SAM" id="SignalP"/>
    </source>
</evidence>
<feature type="signal peptide" evidence="1">
    <location>
        <begin position="1"/>
        <end position="23"/>
    </location>
</feature>
<name>A0A1X7EJP3_9BACT</name>
<dbReference type="EMBL" id="FWZU01000005">
    <property type="protein sequence ID" value="SMF35131.1"/>
    <property type="molecule type" value="Genomic_DNA"/>
</dbReference>
<reference evidence="3" key="1">
    <citation type="submission" date="2017-04" db="EMBL/GenBank/DDBJ databases">
        <authorList>
            <person name="Varghese N."/>
            <person name="Submissions S."/>
        </authorList>
    </citation>
    <scope>NUCLEOTIDE SEQUENCE [LARGE SCALE GENOMIC DNA]</scope>
    <source>
        <strain evidence="3">K3S</strain>
    </source>
</reference>
<sequence>MKKILNITMLVAFIVAMSTVAFAMDMNMDHSAMQGNDKVTGSMHEGIMIMEKGLEDMKSGAGMMKDSATMKEGMAMMSKKMMPMHNGMKMIEKAAEGTPHMSMIENSMSNANKGMIEMMKGMGMMKKGSADGMTMINGGLQTMEKSLEEVKAMSGM</sequence>
<dbReference type="Proteomes" id="UP000192906">
    <property type="component" value="Unassembled WGS sequence"/>
</dbReference>
<dbReference type="OrthoDB" id="5457607at2"/>
<organism evidence="2 3">
    <name type="scientific">Desulfovibrio gilichinskyi</name>
    <dbReference type="NCBI Taxonomy" id="1519643"/>
    <lineage>
        <taxon>Bacteria</taxon>
        <taxon>Pseudomonadati</taxon>
        <taxon>Thermodesulfobacteriota</taxon>
        <taxon>Desulfovibrionia</taxon>
        <taxon>Desulfovibrionales</taxon>
        <taxon>Desulfovibrionaceae</taxon>
        <taxon>Desulfovibrio</taxon>
    </lineage>
</organism>
<dbReference type="AlphaFoldDB" id="A0A1X7EJP3"/>
<accession>A0A1X7EJP3</accession>
<keyword evidence="1" id="KW-0732">Signal</keyword>
<gene>
    <name evidence="2" type="ORF">SAMN06295933_3047</name>
</gene>
<proteinExistence type="predicted"/>
<feature type="chain" id="PRO_5013208261" evidence="1">
    <location>
        <begin position="24"/>
        <end position="156"/>
    </location>
</feature>
<keyword evidence="3" id="KW-1185">Reference proteome</keyword>